<protein>
    <submittedName>
        <fullName evidence="3 4">Uncharacterized protein MISP3</fullName>
    </submittedName>
</protein>
<feature type="region of interest" description="Disordered" evidence="1">
    <location>
        <begin position="379"/>
        <end position="424"/>
    </location>
</feature>
<feature type="compositionally biased region" description="Basic and acidic residues" evidence="1">
    <location>
        <begin position="33"/>
        <end position="46"/>
    </location>
</feature>
<feature type="compositionally biased region" description="Basic and acidic residues" evidence="1">
    <location>
        <begin position="291"/>
        <end position="301"/>
    </location>
</feature>
<dbReference type="CTD" id="113230"/>
<gene>
    <name evidence="3 4 5" type="primary">MISP3</name>
</gene>
<dbReference type="OrthoDB" id="9449914at2759"/>
<dbReference type="KEGG" id="muo:115465988"/>
<evidence type="ECO:0000313" key="3">
    <source>
        <dbReference type="RefSeq" id="XP_030052771.1"/>
    </source>
</evidence>
<feature type="region of interest" description="Disordered" evidence="1">
    <location>
        <begin position="291"/>
        <end position="311"/>
    </location>
</feature>
<dbReference type="PANTHER" id="PTHR18839:SF6">
    <property type="match status" value="1"/>
</dbReference>
<feature type="compositionally biased region" description="Basic and acidic residues" evidence="1">
    <location>
        <begin position="384"/>
        <end position="394"/>
    </location>
</feature>
<dbReference type="GeneID" id="115465988"/>
<feature type="region of interest" description="Disordered" evidence="1">
    <location>
        <begin position="611"/>
        <end position="632"/>
    </location>
</feature>
<dbReference type="RefSeq" id="XP_030052773.1">
    <property type="nucleotide sequence ID" value="XM_030196913.1"/>
</dbReference>
<feature type="compositionally biased region" description="Basic and acidic residues" evidence="1">
    <location>
        <begin position="88"/>
        <end position="102"/>
    </location>
</feature>
<name>A0A6P7XB13_9AMPH</name>
<proteinExistence type="predicted"/>
<dbReference type="RefSeq" id="XP_030052771.1">
    <property type="nucleotide sequence ID" value="XM_030196911.1"/>
</dbReference>
<dbReference type="InterPro" id="IPR042779">
    <property type="entry name" value="MISP/MISP3-like"/>
</dbReference>
<keyword evidence="2" id="KW-1185">Reference proteome</keyword>
<evidence type="ECO:0000313" key="2">
    <source>
        <dbReference type="Proteomes" id="UP000515156"/>
    </source>
</evidence>
<feature type="compositionally biased region" description="Polar residues" evidence="1">
    <location>
        <begin position="396"/>
        <end position="411"/>
    </location>
</feature>
<feature type="compositionally biased region" description="Low complexity" evidence="1">
    <location>
        <begin position="471"/>
        <end position="485"/>
    </location>
</feature>
<accession>A0A6P7XB13</accession>
<evidence type="ECO:0000313" key="5">
    <source>
        <dbReference type="RefSeq" id="XP_030052773.1"/>
    </source>
</evidence>
<dbReference type="AlphaFoldDB" id="A0A6P7XB13"/>
<feature type="region of interest" description="Disordered" evidence="1">
    <location>
        <begin position="732"/>
        <end position="818"/>
    </location>
</feature>
<feature type="region of interest" description="Disordered" evidence="1">
    <location>
        <begin position="671"/>
        <end position="691"/>
    </location>
</feature>
<evidence type="ECO:0000313" key="4">
    <source>
        <dbReference type="RefSeq" id="XP_030052772.1"/>
    </source>
</evidence>
<reference evidence="3 4" key="1">
    <citation type="submission" date="2025-04" db="UniProtKB">
        <authorList>
            <consortium name="RefSeq"/>
        </authorList>
    </citation>
    <scope>IDENTIFICATION</scope>
</reference>
<feature type="region of interest" description="Disordered" evidence="1">
    <location>
        <begin position="24"/>
        <end position="110"/>
    </location>
</feature>
<organism evidence="2 4">
    <name type="scientific">Microcaecilia unicolor</name>
    <dbReference type="NCBI Taxonomy" id="1415580"/>
    <lineage>
        <taxon>Eukaryota</taxon>
        <taxon>Metazoa</taxon>
        <taxon>Chordata</taxon>
        <taxon>Craniata</taxon>
        <taxon>Vertebrata</taxon>
        <taxon>Euteleostomi</taxon>
        <taxon>Amphibia</taxon>
        <taxon>Gymnophiona</taxon>
        <taxon>Siphonopidae</taxon>
        <taxon>Microcaecilia</taxon>
    </lineage>
</organism>
<dbReference type="RefSeq" id="XP_030052772.1">
    <property type="nucleotide sequence ID" value="XM_030196912.1"/>
</dbReference>
<sequence>MASEVTALQTAAVDCAEGEIRAAPCDSTGLSTMDRETESPRWKDTAEPGGLSWSPISTFICETEGTGKKSAPAQAIPASEESLSGSEGTEKETRDAVKKSDQQFKGTKVDLNQEPVETEVLSLDPLWVRDGLSCESVGDSESLHQESMEPGDGLNQQLAGTEKGLIQEPTKTGEILNGEPKVVMDSLIHEPKGTTDNLSHVLQGDGDSLIQEPKGATDNLSHVLQGDGDSLIHEPKGATDNLIPELKDTRNSLNQEFMEVGEDLIGEPVGTREVQHWDCLIPEPLRLDKETAEDREQEKGLRNSQLAPTAFTGRQQAVAETSIPMAVNKAEAGHTYSAMTEASLAEAEILQDITWPDQQVGDATFPDSSWVPIATCNTEAATPGDREQREEVREGNSVSSAGGVKNNTSWEGQAPEKVSLPVSEEQPPVIDLKQSCQESATAPAYSQFQCQGPEERLETMALENGDHSDTLSDSSISTDFSPGSTVEPTPSSETPIEREIRLNMEREALLRKERGIASSLGSQQYVEVRMKPILSQSLPIVPTLPKEKDRQLAGVQMQRDILLESQREEDLMQLGKVQGLYDRGMPQELHEKRLLFEQKQDGLEPTALRRLSRGFSIEPSPAKTPESTKGPSYVEANSADMIILEHSTFQQPIISSSPTATKKLLTSSQATHPRVADGEFGPSVSPQGTVESIQSNPFFKLRSKSPQSLLEQEIREVRERENELRKLRHSLYGLQPPDTSDQVQHIPEGEQPTAKSSFPERQSFRKLDVTWPPPRATDMNGKTSEQEDRSTGSLRQKSVLLQRWEAGMVSNHAPQDEG</sequence>
<feature type="compositionally biased region" description="Polar residues" evidence="1">
    <location>
        <begin position="302"/>
        <end position="311"/>
    </location>
</feature>
<dbReference type="PANTHER" id="PTHR18839">
    <property type="entry name" value="MITOTIC INTERACTOR AND SUBSTRATE OF PLK1 MISP FAMILY MEMBER"/>
    <property type="match status" value="1"/>
</dbReference>
<evidence type="ECO:0000256" key="1">
    <source>
        <dbReference type="SAM" id="MobiDB-lite"/>
    </source>
</evidence>
<feature type="region of interest" description="Disordered" evidence="1">
    <location>
        <begin position="465"/>
        <end position="495"/>
    </location>
</feature>
<dbReference type="Proteomes" id="UP000515156">
    <property type="component" value="Chromosome 3"/>
</dbReference>